<dbReference type="PANTHER" id="PTHR12895:SF9">
    <property type="entry name" value="DYMECLIN"/>
    <property type="match status" value="1"/>
</dbReference>
<proteinExistence type="evidence at transcript level"/>
<organism evidence="5">
    <name type="scientific">Phallusia mammillata</name>
    <dbReference type="NCBI Taxonomy" id="59560"/>
    <lineage>
        <taxon>Eukaryota</taxon>
        <taxon>Metazoa</taxon>
        <taxon>Chordata</taxon>
        <taxon>Tunicata</taxon>
        <taxon>Ascidiacea</taxon>
        <taxon>Phlebobranchia</taxon>
        <taxon>Ascidiidae</taxon>
        <taxon>Phallusia</taxon>
    </lineage>
</organism>
<dbReference type="PANTHER" id="PTHR12895">
    <property type="entry name" value="DYMECLIN"/>
    <property type="match status" value="1"/>
</dbReference>
<dbReference type="GO" id="GO:0007030">
    <property type="term" value="P:Golgi organization"/>
    <property type="evidence" value="ECO:0007669"/>
    <property type="project" value="TreeGrafter"/>
</dbReference>
<evidence type="ECO:0000256" key="4">
    <source>
        <dbReference type="ARBA" id="ARBA00023288"/>
    </source>
</evidence>
<gene>
    <name evidence="5" type="primary">Dym</name>
</gene>
<comment type="similarity">
    <text evidence="1">Belongs to the dymeclin family.</text>
</comment>
<dbReference type="Pfam" id="PF09742">
    <property type="entry name" value="Dymeclin"/>
    <property type="match status" value="1"/>
</dbReference>
<dbReference type="GO" id="GO:0005794">
    <property type="term" value="C:Golgi apparatus"/>
    <property type="evidence" value="ECO:0007669"/>
    <property type="project" value="TreeGrafter"/>
</dbReference>
<reference evidence="5" key="1">
    <citation type="submission" date="2020-04" db="EMBL/GenBank/DDBJ databases">
        <authorList>
            <person name="Neveu A P."/>
        </authorList>
    </citation>
    <scope>NUCLEOTIDE SEQUENCE</scope>
    <source>
        <tissue evidence="5">Whole embryo</tissue>
    </source>
</reference>
<dbReference type="AlphaFoldDB" id="A0A6F9DAS5"/>
<dbReference type="EMBL" id="LR784692">
    <property type="protein sequence ID" value="CAB3240284.1"/>
    <property type="molecule type" value="mRNA"/>
</dbReference>
<evidence type="ECO:0000256" key="3">
    <source>
        <dbReference type="ARBA" id="ARBA00022707"/>
    </source>
</evidence>
<name>A0A6F9DAS5_9ASCI</name>
<sequence>MGIGCSSISQLRENEYLTKLSSKQTISENEPFWNQLFSFQLASPASRSEQIALEEVTETFCKLLVDHNQHTGNFTSLIKVFLSRSSELKSSAECDDKLFIWQSCNALFIIRHLCKFLAENMTEEKMTDQFEARSLVDRKNDLTSGSIFEGSSAVNYMEPLIVSLVDVLIHVPILESTYPLHMESLNILLVLLSVQMFVPSPTQSGQLHKCFVSELCVQRGNMLMRALVQNFVEQRPVPNTNTNNEGGSLVLGLASAVASSVFSVINFRTDSGDAIKSVDMTKPTLGHQSALLILALTNHNFKDQTNPYKSALFNFRHIQGRQSSSNSSDSLPSPSFHINFSRLYSTLCTTQLFEAGTLLLYALLHGNQDVRTYILSKTDIDTLVIPILKILYSAPAQNSHHIYMALIVLLILTEDDNFNKSVHEIKLSSVAWYTDRILTNVSLGDLVILVVVRTIQFNMCQMRDRYLHTNCLAALANMSAHFREINVYAAQRIFSLIMLLSKKHKRALEKVVNSAYPSTSNHTSDATVVNMDSDKDYASDLSILEEVIRMLLEIVNSCLTEGALRHNVNLVYALLHKRDAFEQLRQNPCFQDVLQNIDTIIGFFTERLNKFEKQTMTIEEVHEVIKDATVQLPSHQLHKFPELKFRYVEEDCPEEFFVPYIWSLIFNKSGLFWNPGCVQLFALE</sequence>
<keyword evidence="4" id="KW-0449">Lipoprotein</keyword>
<keyword evidence="3" id="KW-0519">Myristate</keyword>
<evidence type="ECO:0000256" key="1">
    <source>
        <dbReference type="ARBA" id="ARBA00010603"/>
    </source>
</evidence>
<evidence type="ECO:0000313" key="5">
    <source>
        <dbReference type="EMBL" id="CAB3240284.1"/>
    </source>
</evidence>
<dbReference type="InterPro" id="IPR019142">
    <property type="entry name" value="Dymeclin"/>
</dbReference>
<accession>A0A6F9DAS5</accession>
<evidence type="ECO:0000256" key="2">
    <source>
        <dbReference type="ARBA" id="ARBA00015736"/>
    </source>
</evidence>
<protein>
    <recommendedName>
        <fullName evidence="2">Dymeclin</fullName>
    </recommendedName>
</protein>